<protein>
    <submittedName>
        <fullName evidence="4">7692_t:CDS:1</fullName>
    </submittedName>
</protein>
<keyword evidence="5" id="KW-1185">Reference proteome</keyword>
<dbReference type="PANTHER" id="PTHR24171">
    <property type="entry name" value="ANKYRIN REPEAT DOMAIN-CONTAINING PROTEIN 39-RELATED"/>
    <property type="match status" value="1"/>
</dbReference>
<keyword evidence="1" id="KW-0677">Repeat</keyword>
<evidence type="ECO:0000256" key="2">
    <source>
        <dbReference type="ARBA" id="ARBA00023043"/>
    </source>
</evidence>
<comment type="caution">
    <text evidence="4">The sequence shown here is derived from an EMBL/GenBank/DDBJ whole genome shotgun (WGS) entry which is preliminary data.</text>
</comment>
<name>A0A9N8VV31_9GLOM</name>
<evidence type="ECO:0000313" key="4">
    <source>
        <dbReference type="EMBL" id="CAG8461984.1"/>
    </source>
</evidence>
<evidence type="ECO:0000256" key="3">
    <source>
        <dbReference type="PROSITE-ProRule" id="PRU00023"/>
    </source>
</evidence>
<dbReference type="SMART" id="SM00248">
    <property type="entry name" value="ANK"/>
    <property type="match status" value="2"/>
</dbReference>
<dbReference type="SUPFAM" id="SSF48403">
    <property type="entry name" value="Ankyrin repeat"/>
    <property type="match status" value="1"/>
</dbReference>
<evidence type="ECO:0000256" key="1">
    <source>
        <dbReference type="ARBA" id="ARBA00022737"/>
    </source>
</evidence>
<dbReference type="Gene3D" id="1.25.40.20">
    <property type="entry name" value="Ankyrin repeat-containing domain"/>
    <property type="match status" value="1"/>
</dbReference>
<sequence>MSSDNINNNDNNNNNINIWTSADIDRVKEVLNTGISPDIQDQNGYTPLAAAVSYNHIELVEFLLAHGANVNLCDNEGDSPLFLAETVEMVQTLLDHGADPSITNIEGKTLKLFLKKDG</sequence>
<keyword evidence="2 3" id="KW-0040">ANK repeat</keyword>
<dbReference type="Proteomes" id="UP000789706">
    <property type="component" value="Unassembled WGS sequence"/>
</dbReference>
<dbReference type="PRINTS" id="PR01415">
    <property type="entry name" value="ANKYRIN"/>
</dbReference>
<dbReference type="InterPro" id="IPR002110">
    <property type="entry name" value="Ankyrin_rpt"/>
</dbReference>
<feature type="repeat" description="ANK" evidence="3">
    <location>
        <begin position="43"/>
        <end position="75"/>
    </location>
</feature>
<dbReference type="OrthoDB" id="19174at2759"/>
<proteinExistence type="predicted"/>
<dbReference type="PROSITE" id="PS50088">
    <property type="entry name" value="ANK_REPEAT"/>
    <property type="match status" value="1"/>
</dbReference>
<organism evidence="4 5">
    <name type="scientific">Diversispora eburnea</name>
    <dbReference type="NCBI Taxonomy" id="1213867"/>
    <lineage>
        <taxon>Eukaryota</taxon>
        <taxon>Fungi</taxon>
        <taxon>Fungi incertae sedis</taxon>
        <taxon>Mucoromycota</taxon>
        <taxon>Glomeromycotina</taxon>
        <taxon>Glomeromycetes</taxon>
        <taxon>Diversisporales</taxon>
        <taxon>Diversisporaceae</taxon>
        <taxon>Diversispora</taxon>
    </lineage>
</organism>
<dbReference type="AlphaFoldDB" id="A0A9N8VV31"/>
<evidence type="ECO:0000313" key="5">
    <source>
        <dbReference type="Proteomes" id="UP000789706"/>
    </source>
</evidence>
<reference evidence="4" key="1">
    <citation type="submission" date="2021-06" db="EMBL/GenBank/DDBJ databases">
        <authorList>
            <person name="Kallberg Y."/>
            <person name="Tangrot J."/>
            <person name="Rosling A."/>
        </authorList>
    </citation>
    <scope>NUCLEOTIDE SEQUENCE</scope>
    <source>
        <strain evidence="4">AZ414A</strain>
    </source>
</reference>
<gene>
    <name evidence="4" type="ORF">DEBURN_LOCUS2730</name>
</gene>
<dbReference type="InterPro" id="IPR036770">
    <property type="entry name" value="Ankyrin_rpt-contain_sf"/>
</dbReference>
<accession>A0A9N8VV31</accession>
<dbReference type="PROSITE" id="PS50297">
    <property type="entry name" value="ANK_REP_REGION"/>
    <property type="match status" value="1"/>
</dbReference>
<dbReference type="Pfam" id="PF12796">
    <property type="entry name" value="Ank_2"/>
    <property type="match status" value="1"/>
</dbReference>
<dbReference type="EMBL" id="CAJVPK010000155">
    <property type="protein sequence ID" value="CAG8461984.1"/>
    <property type="molecule type" value="Genomic_DNA"/>
</dbReference>